<dbReference type="EMBL" id="LOCL01000029">
    <property type="protein sequence ID" value="KUF18844.1"/>
    <property type="molecule type" value="Genomic_DNA"/>
</dbReference>
<gene>
    <name evidence="1" type="ORF">AT728_07360</name>
</gene>
<evidence type="ECO:0000313" key="1">
    <source>
        <dbReference type="EMBL" id="KUF18844.1"/>
    </source>
</evidence>
<dbReference type="STRING" id="1765722.AT728_07360"/>
<name>A0A0W7X7D8_9ACTN</name>
<dbReference type="AlphaFoldDB" id="A0A0W7X7D8"/>
<dbReference type="OrthoDB" id="9934040at2"/>
<dbReference type="Proteomes" id="UP000054804">
    <property type="component" value="Unassembled WGS sequence"/>
</dbReference>
<accession>A0A0W7X7D8</accession>
<proteinExistence type="predicted"/>
<evidence type="ECO:0000313" key="2">
    <source>
        <dbReference type="Proteomes" id="UP000054804"/>
    </source>
</evidence>
<organism evidence="1 2">
    <name type="scientific">Streptomyces silvensis</name>
    <dbReference type="NCBI Taxonomy" id="1765722"/>
    <lineage>
        <taxon>Bacteria</taxon>
        <taxon>Bacillati</taxon>
        <taxon>Actinomycetota</taxon>
        <taxon>Actinomycetes</taxon>
        <taxon>Kitasatosporales</taxon>
        <taxon>Streptomycetaceae</taxon>
        <taxon>Streptomyces</taxon>
    </lineage>
</organism>
<reference evidence="1 2" key="1">
    <citation type="submission" date="2015-12" db="EMBL/GenBank/DDBJ databases">
        <title>Draft genome sequence of Streptomyces silvensis ATCC 53525, a producer of novel hormone antagonists.</title>
        <authorList>
            <person name="Johnston C.W."/>
            <person name="Li Y."/>
            <person name="Magarvey N.A."/>
        </authorList>
    </citation>
    <scope>NUCLEOTIDE SEQUENCE [LARGE SCALE GENOMIC DNA]</scope>
    <source>
        <strain evidence="1 2">ATCC 53525</strain>
    </source>
</reference>
<dbReference type="RefSeq" id="WP_058847003.1">
    <property type="nucleotide sequence ID" value="NZ_LOCL01000029.1"/>
</dbReference>
<protein>
    <submittedName>
        <fullName evidence="1">Uncharacterized protein</fullName>
    </submittedName>
</protein>
<sequence>MTDSDGLTDEVQDMALDTLAEWLPGYTYPETGPQQKITHEATADDGRYIDVRTETVGAYPSDARTFRVWVEVEEL</sequence>
<keyword evidence="2" id="KW-1185">Reference proteome</keyword>
<comment type="caution">
    <text evidence="1">The sequence shown here is derived from an EMBL/GenBank/DDBJ whole genome shotgun (WGS) entry which is preliminary data.</text>
</comment>